<proteinExistence type="predicted"/>
<dbReference type="PANTHER" id="PTHR30204">
    <property type="entry name" value="REDOX-CYCLING DRUG-SENSING TRANSCRIPTIONAL ACTIVATOR SOXR"/>
    <property type="match status" value="1"/>
</dbReference>
<dbReference type="SUPFAM" id="SSF46955">
    <property type="entry name" value="Putative DNA-binding domain"/>
    <property type="match status" value="1"/>
</dbReference>
<dbReference type="PROSITE" id="PS50937">
    <property type="entry name" value="HTH_MERR_2"/>
    <property type="match status" value="1"/>
</dbReference>
<dbReference type="GO" id="GO:0003700">
    <property type="term" value="F:DNA-binding transcription factor activity"/>
    <property type="evidence" value="ECO:0007669"/>
    <property type="project" value="InterPro"/>
</dbReference>
<organism evidence="6 7">
    <name type="scientific">Clostridium segne</name>
    <dbReference type="NCBI Taxonomy" id="2763038"/>
    <lineage>
        <taxon>Bacteria</taxon>
        <taxon>Bacillati</taxon>
        <taxon>Bacillota</taxon>
        <taxon>Clostridia</taxon>
        <taxon>Eubacteriales</taxon>
        <taxon>Clostridiaceae</taxon>
        <taxon>Clostridium</taxon>
    </lineage>
</organism>
<evidence type="ECO:0000313" key="6">
    <source>
        <dbReference type="EMBL" id="MBC5657285.1"/>
    </source>
</evidence>
<evidence type="ECO:0000256" key="3">
    <source>
        <dbReference type="ARBA" id="ARBA00023125"/>
    </source>
</evidence>
<dbReference type="Proteomes" id="UP000653904">
    <property type="component" value="Unassembled WGS sequence"/>
</dbReference>
<dbReference type="Gene3D" id="3.20.80.10">
    <property type="entry name" value="Regulatory factor, effector binding domain"/>
    <property type="match status" value="1"/>
</dbReference>
<sequence>MTHDKKRLLSIGEAAKALEVTRRMILNYEDKGLILPDQRDGINGNRYYTADTVSRIRSIRILQNLGLSLDDIYAYYHGTTDLEPLITRLEDLRDEISRNIEKLKEHSKGHNDFEIRQIELPAQTVYCQDLHSTELEDKKEQLRGVFIKAIRQYGSDTTQHMFFTEYNLSNPGDFTCCIAVPPESRGEHLVTLPRQKALCIFYHGAYEGLPVIVKHLCAYANKYQIPLKGTARHLYLEGPPQHKNPENFLTQVAVLMADDTL</sequence>
<keyword evidence="1" id="KW-0678">Repressor</keyword>
<gene>
    <name evidence="6" type="ORF">H8S19_09500</name>
</gene>
<dbReference type="GO" id="GO:0003677">
    <property type="term" value="F:DNA binding"/>
    <property type="evidence" value="ECO:0007669"/>
    <property type="project" value="UniProtKB-KW"/>
</dbReference>
<dbReference type="EMBL" id="JACOOW010000012">
    <property type="protein sequence ID" value="MBC5657285.1"/>
    <property type="molecule type" value="Genomic_DNA"/>
</dbReference>
<evidence type="ECO:0000256" key="2">
    <source>
        <dbReference type="ARBA" id="ARBA00023015"/>
    </source>
</evidence>
<evidence type="ECO:0000256" key="1">
    <source>
        <dbReference type="ARBA" id="ARBA00022491"/>
    </source>
</evidence>
<dbReference type="CDD" id="cd00592">
    <property type="entry name" value="HTH_MerR-like"/>
    <property type="match status" value="1"/>
</dbReference>
<dbReference type="SMART" id="SM00422">
    <property type="entry name" value="HTH_MERR"/>
    <property type="match status" value="1"/>
</dbReference>
<dbReference type="AlphaFoldDB" id="A0AAW3X732"/>
<comment type="caution">
    <text evidence="6">The sequence shown here is derived from an EMBL/GenBank/DDBJ whole genome shotgun (WGS) entry which is preliminary data.</text>
</comment>
<protein>
    <submittedName>
        <fullName evidence="6">MerR family transcriptional regulator</fullName>
    </submittedName>
</protein>
<keyword evidence="7" id="KW-1185">Reference proteome</keyword>
<dbReference type="SUPFAM" id="SSF55136">
    <property type="entry name" value="Probable bacterial effector-binding domain"/>
    <property type="match status" value="1"/>
</dbReference>
<evidence type="ECO:0000313" key="7">
    <source>
        <dbReference type="Proteomes" id="UP000653904"/>
    </source>
</evidence>
<evidence type="ECO:0000259" key="5">
    <source>
        <dbReference type="PROSITE" id="PS50937"/>
    </source>
</evidence>
<dbReference type="InterPro" id="IPR000551">
    <property type="entry name" value="MerR-type_HTH_dom"/>
</dbReference>
<dbReference type="InterPro" id="IPR011256">
    <property type="entry name" value="Reg_factor_effector_dom_sf"/>
</dbReference>
<keyword evidence="3" id="KW-0238">DNA-binding</keyword>
<keyword evidence="4" id="KW-0804">Transcription</keyword>
<dbReference type="Pfam" id="PF13411">
    <property type="entry name" value="MerR_1"/>
    <property type="match status" value="1"/>
</dbReference>
<name>A0AAW3X732_9CLOT</name>
<dbReference type="InterPro" id="IPR047057">
    <property type="entry name" value="MerR_fam"/>
</dbReference>
<dbReference type="PANTHER" id="PTHR30204:SF69">
    <property type="entry name" value="MERR-FAMILY TRANSCRIPTIONAL REGULATOR"/>
    <property type="match status" value="1"/>
</dbReference>
<dbReference type="Gene3D" id="1.10.1660.10">
    <property type="match status" value="1"/>
</dbReference>
<reference evidence="6 7" key="1">
    <citation type="submission" date="2020-08" db="EMBL/GenBank/DDBJ databases">
        <title>Genome public.</title>
        <authorList>
            <person name="Liu C."/>
            <person name="Sun Q."/>
        </authorList>
    </citation>
    <scope>NUCLEOTIDE SEQUENCE [LARGE SCALE GENOMIC DNA]</scope>
    <source>
        <strain evidence="6 7">BX14</strain>
    </source>
</reference>
<evidence type="ECO:0000256" key="4">
    <source>
        <dbReference type="ARBA" id="ARBA00023163"/>
    </source>
</evidence>
<accession>A0AAW3X732</accession>
<feature type="domain" description="HTH merR-type" evidence="5">
    <location>
        <begin position="8"/>
        <end position="78"/>
    </location>
</feature>
<keyword evidence="2" id="KW-0805">Transcription regulation</keyword>
<dbReference type="RefSeq" id="WP_118683898.1">
    <property type="nucleotide sequence ID" value="NZ_JACOOW010000012.1"/>
</dbReference>
<dbReference type="InterPro" id="IPR009061">
    <property type="entry name" value="DNA-bd_dom_put_sf"/>
</dbReference>